<dbReference type="EMBL" id="LQOV01000014">
    <property type="protein sequence ID" value="ORV53096.1"/>
    <property type="molecule type" value="Genomic_DNA"/>
</dbReference>
<comment type="caution">
    <text evidence="1">The sequence shown here is derived from an EMBL/GenBank/DDBJ whole genome shotgun (WGS) entry which is preliminary data.</text>
</comment>
<evidence type="ECO:0008006" key="3">
    <source>
        <dbReference type="Google" id="ProtNLM"/>
    </source>
</evidence>
<dbReference type="AlphaFoldDB" id="A0A1X1U8F7"/>
<dbReference type="STRING" id="292462.AWC05_20325"/>
<evidence type="ECO:0000313" key="1">
    <source>
        <dbReference type="EMBL" id="ORV53096.1"/>
    </source>
</evidence>
<dbReference type="InterPro" id="IPR040701">
    <property type="entry name" value="Bact_RF_family2"/>
</dbReference>
<reference evidence="1 2" key="1">
    <citation type="submission" date="2016-01" db="EMBL/GenBank/DDBJ databases">
        <title>The new phylogeny of the genus Mycobacterium.</title>
        <authorList>
            <person name="Tarcisio F."/>
            <person name="Conor M."/>
            <person name="Antonella G."/>
            <person name="Elisabetta G."/>
            <person name="Giulia F.S."/>
            <person name="Sara T."/>
            <person name="Anna F."/>
            <person name="Clotilde B."/>
            <person name="Roberto B."/>
            <person name="Veronica D.S."/>
            <person name="Fabio R."/>
            <person name="Monica P."/>
            <person name="Olivier J."/>
            <person name="Enrico T."/>
            <person name="Nicola S."/>
        </authorList>
    </citation>
    <scope>NUCLEOTIDE SEQUENCE [LARGE SCALE GENOMIC DNA]</scope>
    <source>
        <strain evidence="1 2">DSM 44852</strain>
    </source>
</reference>
<name>A0A1X1U8F7_MYCFL</name>
<dbReference type="Pfam" id="PF18844">
    <property type="entry name" value="baeRF_family2"/>
    <property type="match status" value="1"/>
</dbReference>
<dbReference type="RefSeq" id="WP_085222032.1">
    <property type="nucleotide sequence ID" value="NZ_AP022576.1"/>
</dbReference>
<proteinExistence type="predicted"/>
<dbReference type="OrthoDB" id="5179393at2"/>
<keyword evidence="2" id="KW-1185">Reference proteome</keyword>
<sequence length="349" mass="37103">MDSDRFRELLAAPGPFASVYFEDSDDDDDPSPALELKWRALHEELKRQGAAESITAALEHAVMELRLPIGRGGRAVVATAGGVVLNEYLLRPTAAPIVRVSELPYIVPILEFGVAHSDYLLVVADRTGAIITSHLDATRFSESVDSRHTPGQQLRTVADRIIELTHDTAFGALYMVGDADARSSLLAALPESIRKRATSLPIADRRGGYDFEEIQRAIDTTLLWQRQGAMDTAAARFSAELGRRSGLAAEGLGAVCTALRQGTIDTLIIGNIDDATVAADEGMTTVAPTIAALPAQSAAGAKTLRADEALPVFAISAGATVVRTDERLAPADGIGAILRCAPTPDQGRR</sequence>
<dbReference type="Proteomes" id="UP000193010">
    <property type="component" value="Unassembled WGS sequence"/>
</dbReference>
<protein>
    <recommendedName>
        <fullName evidence="3">Peptide chain release factor 1</fullName>
    </recommendedName>
</protein>
<evidence type="ECO:0000313" key="2">
    <source>
        <dbReference type="Proteomes" id="UP000193010"/>
    </source>
</evidence>
<accession>A0A1X1U8F7</accession>
<gene>
    <name evidence="1" type="ORF">AWC05_20325</name>
</gene>
<organism evidence="1 2">
    <name type="scientific">Mycobacterium florentinum</name>
    <dbReference type="NCBI Taxonomy" id="292462"/>
    <lineage>
        <taxon>Bacteria</taxon>
        <taxon>Bacillati</taxon>
        <taxon>Actinomycetota</taxon>
        <taxon>Actinomycetes</taxon>
        <taxon>Mycobacteriales</taxon>
        <taxon>Mycobacteriaceae</taxon>
        <taxon>Mycobacterium</taxon>
        <taxon>Mycobacterium simiae complex</taxon>
    </lineage>
</organism>